<dbReference type="AlphaFoldDB" id="A0A839A424"/>
<keyword evidence="2" id="KW-1185">Reference proteome</keyword>
<dbReference type="Proteomes" id="UP000571018">
    <property type="component" value="Unassembled WGS sequence"/>
</dbReference>
<reference evidence="1 2" key="1">
    <citation type="submission" date="2020-06" db="EMBL/GenBank/DDBJ databases">
        <title>Reclassification of Facklamia ignava, Facklamia soureckii and Facklami tabacinasalis as Falseniella iganva gen. nov., comb. nov., Hutsoniella ignava gen. nov., comb. nov., and Ruoffia tabacinasalis gen. nov., comb. nov and description of Ruoffia haltotolerans sp. nov., isolated from hypersaline Inland Sea of Qatar.</title>
        <authorList>
            <person name="Fotedar R."/>
            <person name="Sankaranarayanan K."/>
            <person name="Lawson P."/>
            <person name="Caldwell M."/>
            <person name="Zeyara A."/>
            <person name="Al Malki A."/>
            <person name="Ali M."/>
        </authorList>
    </citation>
    <scope>NUCLEOTIDE SEQUENCE [LARGE SCALE GENOMIC DNA]</scope>
    <source>
        <strain evidence="1 2">INB8</strain>
    </source>
</reference>
<protein>
    <submittedName>
        <fullName evidence="1">DUF937 domain-containing protein</fullName>
    </submittedName>
</protein>
<dbReference type="EMBL" id="JACAOA010000007">
    <property type="protein sequence ID" value="MBA5728939.1"/>
    <property type="molecule type" value="Genomic_DNA"/>
</dbReference>
<proteinExistence type="predicted"/>
<dbReference type="RefSeq" id="WP_218930655.1">
    <property type="nucleotide sequence ID" value="NZ_JACAOA010000007.1"/>
</dbReference>
<name>A0A839A424_9LACT</name>
<accession>A0A839A424</accession>
<comment type="caution">
    <text evidence="1">The sequence shown here is derived from an EMBL/GenBank/DDBJ whole genome shotgun (WGS) entry which is preliminary data.</text>
</comment>
<evidence type="ECO:0000313" key="1">
    <source>
        <dbReference type="EMBL" id="MBA5728939.1"/>
    </source>
</evidence>
<dbReference type="InterPro" id="IPR009282">
    <property type="entry name" value="DUF937"/>
</dbReference>
<evidence type="ECO:0000313" key="2">
    <source>
        <dbReference type="Proteomes" id="UP000571018"/>
    </source>
</evidence>
<sequence>MGLFNQATNLFDMFVSNDQSEEQETLANRAGLSTSDFRKVAALGLPAILHGINRNTNDKAGNEDFNSALKQHEDVDQYQSIKQLSSEVDPQDGDNILGHIFGNKDGVTNRISNTVGLSSSDVKKVLVLLAPIVMKYFADRKKEKNLDNTGVQQETGSILGQLSNSVKNYSKNNSNSFDMGGILGGLFGNDSSKGTTDTKQEDDGLLDNVLDMFK</sequence>
<dbReference type="Pfam" id="PF06078">
    <property type="entry name" value="DUF937"/>
    <property type="match status" value="1"/>
</dbReference>
<organism evidence="1 2">
    <name type="scientific">Ruoffia halotolerans</name>
    <dbReference type="NCBI Taxonomy" id="2748684"/>
    <lineage>
        <taxon>Bacteria</taxon>
        <taxon>Bacillati</taxon>
        <taxon>Bacillota</taxon>
        <taxon>Bacilli</taxon>
        <taxon>Lactobacillales</taxon>
        <taxon>Aerococcaceae</taxon>
        <taxon>Ruoffia</taxon>
    </lineage>
</organism>
<gene>
    <name evidence="1" type="ORF">HW423_03970</name>
</gene>